<evidence type="ECO:0000313" key="1">
    <source>
        <dbReference type="EMBL" id="BAN89536.1"/>
    </source>
</evidence>
<dbReference type="RefSeq" id="WP_022540817.1">
    <property type="nucleotide sequence ID" value="NC_022521.1"/>
</dbReference>
<dbReference type="InterPro" id="IPR018686">
    <property type="entry name" value="DUF2175"/>
</dbReference>
<organism evidence="1 2">
    <name type="scientific">Aeropyrum camini SY1 = JCM 12091</name>
    <dbReference type="NCBI Taxonomy" id="1198449"/>
    <lineage>
        <taxon>Archaea</taxon>
        <taxon>Thermoproteota</taxon>
        <taxon>Thermoprotei</taxon>
        <taxon>Desulfurococcales</taxon>
        <taxon>Desulfurococcaceae</taxon>
        <taxon>Aeropyrum</taxon>
    </lineage>
</organism>
<gene>
    <name evidence="1" type="ORF">ACAM_0067</name>
</gene>
<dbReference type="AlphaFoldDB" id="U3TAT3"/>
<dbReference type="eggNOG" id="arCOG00317">
    <property type="taxonomic scope" value="Archaea"/>
</dbReference>
<accession>U3TAT3</accession>
<name>U3TAT3_9CREN</name>
<proteinExistence type="predicted"/>
<reference evidence="1 2" key="1">
    <citation type="journal article" date="2013" name="Appl. Environ. Microbiol.">
        <title>Variation of the Virus-Related Elements within Syntenic Genomes of the Hyperthermophilic Archaeon Aeropyrum.</title>
        <authorList>
            <person name="Daifuku T."/>
            <person name="Yoshida T."/>
            <person name="Kitamura T."/>
            <person name="Kawaichi S."/>
            <person name="Inoue T."/>
            <person name="Nomura K."/>
            <person name="Yoshida Y."/>
            <person name="Kuno S."/>
            <person name="Sako Y."/>
        </authorList>
    </citation>
    <scope>NUCLEOTIDE SEQUENCE [LARGE SCALE GENOMIC DNA]</scope>
    <source>
        <strain evidence="1 2">SY1</strain>
    </source>
</reference>
<evidence type="ECO:0000313" key="2">
    <source>
        <dbReference type="Proteomes" id="UP000016887"/>
    </source>
</evidence>
<dbReference type="EMBL" id="AP012489">
    <property type="protein sequence ID" value="BAN89536.1"/>
    <property type="molecule type" value="Genomic_DNA"/>
</dbReference>
<keyword evidence="2" id="KW-1185">Reference proteome</keyword>
<dbReference type="KEGG" id="acj:ACAM_0067"/>
<dbReference type="GeneID" id="17109632"/>
<dbReference type="Proteomes" id="UP000016887">
    <property type="component" value="Chromosome"/>
</dbReference>
<protein>
    <submittedName>
        <fullName evidence="1">Uncharacterized protein conserved in archaea</fullName>
    </submittedName>
</protein>
<dbReference type="Pfam" id="PF09943">
    <property type="entry name" value="DUF2175"/>
    <property type="match status" value="1"/>
</dbReference>
<sequence>MAKTWTCGICGGTIIEGQRFTFIPGKGAVHFECLSEAVVETGSRDAVALLDANEVLLYAIVRLKEAARLASSEDTRKSIDEARVEVERLAGVLSKKLSEAMEG</sequence>